<keyword evidence="2" id="KW-1185">Reference proteome</keyword>
<name>A0A9K3KKH7_9STRA</name>
<comment type="caution">
    <text evidence="1">The sequence shown here is derived from an EMBL/GenBank/DDBJ whole genome shotgun (WGS) entry which is preliminary data.</text>
</comment>
<dbReference type="Proteomes" id="UP000693970">
    <property type="component" value="Unassembled WGS sequence"/>
</dbReference>
<gene>
    <name evidence="1" type="ORF">IV203_032517</name>
</gene>
<dbReference type="AlphaFoldDB" id="A0A9K3KKH7"/>
<reference evidence="1" key="2">
    <citation type="submission" date="2021-04" db="EMBL/GenBank/DDBJ databases">
        <authorList>
            <person name="Podell S."/>
        </authorList>
    </citation>
    <scope>NUCLEOTIDE SEQUENCE</scope>
    <source>
        <strain evidence="1">Hildebrandi</strain>
    </source>
</reference>
<protein>
    <submittedName>
        <fullName evidence="1">Uncharacterized protein</fullName>
    </submittedName>
</protein>
<organism evidence="1 2">
    <name type="scientific">Nitzschia inconspicua</name>
    <dbReference type="NCBI Taxonomy" id="303405"/>
    <lineage>
        <taxon>Eukaryota</taxon>
        <taxon>Sar</taxon>
        <taxon>Stramenopiles</taxon>
        <taxon>Ochrophyta</taxon>
        <taxon>Bacillariophyta</taxon>
        <taxon>Bacillariophyceae</taxon>
        <taxon>Bacillariophycidae</taxon>
        <taxon>Bacillariales</taxon>
        <taxon>Bacillariaceae</taxon>
        <taxon>Nitzschia</taxon>
    </lineage>
</organism>
<proteinExistence type="predicted"/>
<sequence length="147" mass="16675">MMKLSHKTTFGLQMGTVVRMKVDPRDKKNATAVLGIVSNFSESGATVIQVATEYGMISKGKSGKTHYVSADRYSIQQIQELALDGGLLIVRHRILRRRYDETKCNYVTITQAHDFKEAGYETDYEPVTMKQAHALRDAWRRLICFGD</sequence>
<evidence type="ECO:0000313" key="2">
    <source>
        <dbReference type="Proteomes" id="UP000693970"/>
    </source>
</evidence>
<evidence type="ECO:0000313" key="1">
    <source>
        <dbReference type="EMBL" id="KAG7344986.1"/>
    </source>
</evidence>
<accession>A0A9K3KKH7</accession>
<reference evidence="1" key="1">
    <citation type="journal article" date="2021" name="Sci. Rep.">
        <title>Diploid genomic architecture of Nitzschia inconspicua, an elite biomass production diatom.</title>
        <authorList>
            <person name="Oliver A."/>
            <person name="Podell S."/>
            <person name="Pinowska A."/>
            <person name="Traller J.C."/>
            <person name="Smith S.R."/>
            <person name="McClure R."/>
            <person name="Beliaev A."/>
            <person name="Bohutskyi P."/>
            <person name="Hill E.A."/>
            <person name="Rabines A."/>
            <person name="Zheng H."/>
            <person name="Allen L.Z."/>
            <person name="Kuo A."/>
            <person name="Grigoriev I.V."/>
            <person name="Allen A.E."/>
            <person name="Hazlebeck D."/>
            <person name="Allen E.E."/>
        </authorList>
    </citation>
    <scope>NUCLEOTIDE SEQUENCE</scope>
    <source>
        <strain evidence="1">Hildebrandi</strain>
    </source>
</reference>
<dbReference type="EMBL" id="JAGRRH010000022">
    <property type="protein sequence ID" value="KAG7344986.1"/>
    <property type="molecule type" value="Genomic_DNA"/>
</dbReference>